<reference evidence="1 3" key="1">
    <citation type="journal article" date="2008" name="Science">
        <title>The Physcomitrella genome reveals evolutionary insights into the conquest of land by plants.</title>
        <authorList>
            <person name="Rensing S."/>
            <person name="Lang D."/>
            <person name="Zimmer A."/>
            <person name="Terry A."/>
            <person name="Salamov A."/>
            <person name="Shapiro H."/>
            <person name="Nishiyama T."/>
            <person name="Perroud P.-F."/>
            <person name="Lindquist E."/>
            <person name="Kamisugi Y."/>
            <person name="Tanahashi T."/>
            <person name="Sakakibara K."/>
            <person name="Fujita T."/>
            <person name="Oishi K."/>
            <person name="Shin-I T."/>
            <person name="Kuroki Y."/>
            <person name="Toyoda A."/>
            <person name="Suzuki Y."/>
            <person name="Hashimoto A."/>
            <person name="Yamaguchi K."/>
            <person name="Sugano A."/>
            <person name="Kohara Y."/>
            <person name="Fujiyama A."/>
            <person name="Anterola A."/>
            <person name="Aoki S."/>
            <person name="Ashton N."/>
            <person name="Barbazuk W.B."/>
            <person name="Barker E."/>
            <person name="Bennetzen J."/>
            <person name="Bezanilla M."/>
            <person name="Blankenship R."/>
            <person name="Cho S.H."/>
            <person name="Dutcher S."/>
            <person name="Estelle M."/>
            <person name="Fawcett J.A."/>
            <person name="Gundlach H."/>
            <person name="Hanada K."/>
            <person name="Heyl A."/>
            <person name="Hicks K.A."/>
            <person name="Hugh J."/>
            <person name="Lohr M."/>
            <person name="Mayer K."/>
            <person name="Melkozernov A."/>
            <person name="Murata T."/>
            <person name="Nelson D."/>
            <person name="Pils B."/>
            <person name="Prigge M."/>
            <person name="Reiss B."/>
            <person name="Renner T."/>
            <person name="Rombauts S."/>
            <person name="Rushton P."/>
            <person name="Sanderfoot A."/>
            <person name="Schween G."/>
            <person name="Shiu S.-H."/>
            <person name="Stueber K."/>
            <person name="Theodoulou F.L."/>
            <person name="Tu H."/>
            <person name="Van de Peer Y."/>
            <person name="Verrier P.J."/>
            <person name="Waters E."/>
            <person name="Wood A."/>
            <person name="Yang L."/>
            <person name="Cove D."/>
            <person name="Cuming A."/>
            <person name="Hasebe M."/>
            <person name="Lucas S."/>
            <person name="Mishler D.B."/>
            <person name="Reski R."/>
            <person name="Grigoriev I."/>
            <person name="Quatrano R.S."/>
            <person name="Boore J.L."/>
        </authorList>
    </citation>
    <scope>NUCLEOTIDE SEQUENCE [LARGE SCALE GENOMIC DNA]</scope>
    <source>
        <strain evidence="2 3">cv. Gransden 2004</strain>
    </source>
</reference>
<name>A0A2K1KVA5_PHYPA</name>
<dbReference type="Gramene" id="Pp3c3_19905V3.1">
    <property type="protein sequence ID" value="Pp3c3_19905V3.1"/>
    <property type="gene ID" value="Pp3c3_19905"/>
</dbReference>
<protein>
    <submittedName>
        <fullName evidence="1 2">Uncharacterized protein</fullName>
    </submittedName>
</protein>
<evidence type="ECO:0000313" key="1">
    <source>
        <dbReference type="EMBL" id="PNR57691.1"/>
    </source>
</evidence>
<dbReference type="InParanoid" id="A0A2K1KVA5"/>
<accession>A0A2K1KVA5</accession>
<keyword evidence="3" id="KW-1185">Reference proteome</keyword>
<evidence type="ECO:0000313" key="2">
    <source>
        <dbReference type="EnsemblPlants" id="Pp3c3_19905V3.1"/>
    </source>
</evidence>
<dbReference type="EnsemblPlants" id="Pp3c3_19905V3.1">
    <property type="protein sequence ID" value="Pp3c3_19905V3.1"/>
    <property type="gene ID" value="Pp3c3_19905"/>
</dbReference>
<dbReference type="AlphaFoldDB" id="A0A2K1KVA5"/>
<evidence type="ECO:0000313" key="3">
    <source>
        <dbReference type="Proteomes" id="UP000006727"/>
    </source>
</evidence>
<reference evidence="2" key="3">
    <citation type="submission" date="2020-12" db="UniProtKB">
        <authorList>
            <consortium name="EnsemblPlants"/>
        </authorList>
    </citation>
    <scope>IDENTIFICATION</scope>
</reference>
<organism evidence="1">
    <name type="scientific">Physcomitrium patens</name>
    <name type="common">Spreading-leaved earth moss</name>
    <name type="synonym">Physcomitrella patens</name>
    <dbReference type="NCBI Taxonomy" id="3218"/>
    <lineage>
        <taxon>Eukaryota</taxon>
        <taxon>Viridiplantae</taxon>
        <taxon>Streptophyta</taxon>
        <taxon>Embryophyta</taxon>
        <taxon>Bryophyta</taxon>
        <taxon>Bryophytina</taxon>
        <taxon>Bryopsida</taxon>
        <taxon>Funariidae</taxon>
        <taxon>Funariales</taxon>
        <taxon>Funariaceae</taxon>
        <taxon>Physcomitrium</taxon>
    </lineage>
</organism>
<gene>
    <name evidence="1" type="ORF">PHYPA_004685</name>
</gene>
<dbReference type="Proteomes" id="UP000006727">
    <property type="component" value="Chromosome 3"/>
</dbReference>
<proteinExistence type="predicted"/>
<reference evidence="1 3" key="2">
    <citation type="journal article" date="2018" name="Plant J.">
        <title>The Physcomitrella patens chromosome-scale assembly reveals moss genome structure and evolution.</title>
        <authorList>
            <person name="Lang D."/>
            <person name="Ullrich K.K."/>
            <person name="Murat F."/>
            <person name="Fuchs J."/>
            <person name="Jenkins J."/>
            <person name="Haas F.B."/>
            <person name="Piednoel M."/>
            <person name="Gundlach H."/>
            <person name="Van Bel M."/>
            <person name="Meyberg R."/>
            <person name="Vives C."/>
            <person name="Morata J."/>
            <person name="Symeonidi A."/>
            <person name="Hiss M."/>
            <person name="Muchero W."/>
            <person name="Kamisugi Y."/>
            <person name="Saleh O."/>
            <person name="Blanc G."/>
            <person name="Decker E.L."/>
            <person name="van Gessel N."/>
            <person name="Grimwood J."/>
            <person name="Hayes R.D."/>
            <person name="Graham S.W."/>
            <person name="Gunter L.E."/>
            <person name="McDaniel S.F."/>
            <person name="Hoernstein S.N.W."/>
            <person name="Larsson A."/>
            <person name="Li F.W."/>
            <person name="Perroud P.F."/>
            <person name="Phillips J."/>
            <person name="Ranjan P."/>
            <person name="Rokshar D.S."/>
            <person name="Rothfels C.J."/>
            <person name="Schneider L."/>
            <person name="Shu S."/>
            <person name="Stevenson D.W."/>
            <person name="Thummler F."/>
            <person name="Tillich M."/>
            <person name="Villarreal Aguilar J.C."/>
            <person name="Widiez T."/>
            <person name="Wong G.K."/>
            <person name="Wymore A."/>
            <person name="Zhang Y."/>
            <person name="Zimmer A.D."/>
            <person name="Quatrano R.S."/>
            <person name="Mayer K.F.X."/>
            <person name="Goodstein D."/>
            <person name="Casacuberta J.M."/>
            <person name="Vandepoele K."/>
            <person name="Reski R."/>
            <person name="Cuming A.C."/>
            <person name="Tuskan G.A."/>
            <person name="Maumus F."/>
            <person name="Salse J."/>
            <person name="Schmutz J."/>
            <person name="Rensing S.A."/>
        </authorList>
    </citation>
    <scope>NUCLEOTIDE SEQUENCE [LARGE SCALE GENOMIC DNA]</scope>
    <source>
        <strain evidence="2 3">cv. Gransden 2004</strain>
    </source>
</reference>
<sequence length="155" mass="17096">MWRKDNERSCNLLPWCEACSNPKVWAMSGAFKAALPQHALGLHKGGHLADSIITRGVGIEPPPPTTTSEGRALEELDVRAGTIRREYYRPDQITPMIKLDYPTDLMLTRFSCAAGCILLFGSDVSGIIPLLSFLVDYSASKSPLSLMLSGIEFRR</sequence>
<dbReference type="EMBL" id="ABEU02000003">
    <property type="protein sequence ID" value="PNR57691.1"/>
    <property type="molecule type" value="Genomic_DNA"/>
</dbReference>